<feature type="transmembrane region" description="Helical" evidence="2">
    <location>
        <begin position="75"/>
        <end position="94"/>
    </location>
</feature>
<dbReference type="AlphaFoldDB" id="A0A2W1FA32"/>
<reference evidence="3 5" key="1">
    <citation type="journal article" date="2018" name="BMC Genomics">
        <title>Comparative genomics of the wheat fungal pathogen Pyrenophora tritici-repentis reveals chromosomal variations and genome plasticity.</title>
        <authorList>
            <person name="Moolhuijzen P."/>
            <person name="See P.T."/>
            <person name="Hane J.K."/>
            <person name="Shi G."/>
            <person name="Liu Z."/>
            <person name="Oliver R.P."/>
            <person name="Moffat C.S."/>
        </authorList>
    </citation>
    <scope>NUCLEOTIDE SEQUENCE [LARGE SCALE GENOMIC DNA]</scope>
    <source>
        <strain evidence="3">M4</strain>
    </source>
</reference>
<keyword evidence="2" id="KW-1133">Transmembrane helix</keyword>
<keyword evidence="2" id="KW-0812">Transmembrane</keyword>
<evidence type="ECO:0000313" key="6">
    <source>
        <dbReference type="Proteomes" id="UP000249757"/>
    </source>
</evidence>
<comment type="caution">
    <text evidence="4">The sequence shown here is derived from an EMBL/GenBank/DDBJ whole genome shotgun (WGS) entry which is preliminary data.</text>
</comment>
<feature type="region of interest" description="Disordered" evidence="1">
    <location>
        <begin position="1"/>
        <end position="64"/>
    </location>
</feature>
<reference evidence="4" key="2">
    <citation type="submission" date="2021-05" db="EMBL/GenBank/DDBJ databases">
        <authorList>
            <person name="Moolhuijzen P.M."/>
            <person name="Moffat C.S."/>
        </authorList>
    </citation>
    <scope>NUCLEOTIDE SEQUENCE</scope>
    <source>
        <strain evidence="4">86-124</strain>
    </source>
</reference>
<evidence type="ECO:0000313" key="5">
    <source>
        <dbReference type="Proteomes" id="UP000245464"/>
    </source>
</evidence>
<keyword evidence="6" id="KW-1185">Reference proteome</keyword>
<reference evidence="4" key="3">
    <citation type="journal article" date="2022" name="bioRxiv">
        <title>A global pangenome for the wheat fungal pathogen Pyrenophora tritici-repentis and prediction of effector protein structural homology.</title>
        <authorList>
            <person name="Moolhuijzen P."/>
            <person name="See P.T."/>
            <person name="Shi G."/>
            <person name="Powell H.R."/>
            <person name="Cockram J."/>
            <person name="Jorgensen L.N."/>
            <person name="Benslimane H."/>
            <person name="Strelkov S.E."/>
            <person name="Turner J."/>
            <person name="Liu Z."/>
            <person name="Moffat C.S."/>
        </authorList>
    </citation>
    <scope>NUCLEOTIDE SEQUENCE</scope>
    <source>
        <strain evidence="4">86-124</strain>
    </source>
</reference>
<keyword evidence="2" id="KW-0472">Membrane</keyword>
<dbReference type="Proteomes" id="UP000249757">
    <property type="component" value="Unassembled WGS sequence"/>
</dbReference>
<evidence type="ECO:0000256" key="1">
    <source>
        <dbReference type="SAM" id="MobiDB-lite"/>
    </source>
</evidence>
<reference evidence="6" key="4">
    <citation type="journal article" date="2022" name="Microb. Genom.">
        <title>A global pangenome for the wheat fungal pathogen Pyrenophora tritici-repentis and prediction of effector protein structural homology.</title>
        <authorList>
            <person name="Moolhuijzen P.M."/>
            <person name="See P.T."/>
            <person name="Shi G."/>
            <person name="Powell H.R."/>
            <person name="Cockram J."/>
            <person name="Jorgensen L.N."/>
            <person name="Benslimane H."/>
            <person name="Strelkov S.E."/>
            <person name="Turner J."/>
            <person name="Liu Z."/>
            <person name="Moffat C.S."/>
        </authorList>
    </citation>
    <scope>NUCLEOTIDE SEQUENCE [LARGE SCALE GENOMIC DNA]</scope>
</reference>
<evidence type="ECO:0000313" key="3">
    <source>
        <dbReference type="EMBL" id="KAF7574815.1"/>
    </source>
</evidence>
<feature type="compositionally biased region" description="Pro residues" evidence="1">
    <location>
        <begin position="16"/>
        <end position="26"/>
    </location>
</feature>
<feature type="transmembrane region" description="Helical" evidence="2">
    <location>
        <begin position="191"/>
        <end position="210"/>
    </location>
</feature>
<dbReference type="EMBL" id="NQIK02000002">
    <property type="protein sequence ID" value="KAF7574815.1"/>
    <property type="molecule type" value="Genomic_DNA"/>
</dbReference>
<sequence length="226" mass="25590">MSTASAHEYHQRQHLPPSPPPSPPVQAKPEPRKRRHKKKPDPFEQLATTPIPSLPSSPTNDVNANDEQEPLVKRIILTPIFFISFLISLFLVNYRNRARRTEAQRSSGFSLLAYLTPSSWLDPEPYQDPDDSTWGRRGTIGHVEPHDAIGPRQDGQGQGQTKKKKSWHLHRKIRQVAKLEIGDALEMRGRVIVVMVAIMGLGCIGLWMVLKWFVVCMSNMLFGTKS</sequence>
<feature type="compositionally biased region" description="Low complexity" evidence="1">
    <location>
        <begin position="48"/>
        <end position="59"/>
    </location>
</feature>
<evidence type="ECO:0000313" key="4">
    <source>
        <dbReference type="EMBL" id="KAI1518880.1"/>
    </source>
</evidence>
<gene>
    <name evidence="4" type="ORF">Ptr86124_002008</name>
    <name evidence="3" type="ORF">PtrM4_064390</name>
</gene>
<organism evidence="4 6">
    <name type="scientific">Pyrenophora tritici-repentis</name>
    <dbReference type="NCBI Taxonomy" id="45151"/>
    <lineage>
        <taxon>Eukaryota</taxon>
        <taxon>Fungi</taxon>
        <taxon>Dikarya</taxon>
        <taxon>Ascomycota</taxon>
        <taxon>Pezizomycotina</taxon>
        <taxon>Dothideomycetes</taxon>
        <taxon>Pleosporomycetidae</taxon>
        <taxon>Pleosporales</taxon>
        <taxon>Pleosporineae</taxon>
        <taxon>Pleosporaceae</taxon>
        <taxon>Pyrenophora</taxon>
    </lineage>
</organism>
<feature type="region of interest" description="Disordered" evidence="1">
    <location>
        <begin position="142"/>
        <end position="166"/>
    </location>
</feature>
<dbReference type="Proteomes" id="UP000245464">
    <property type="component" value="Chromosome 2"/>
</dbReference>
<dbReference type="OrthoDB" id="4156595at2759"/>
<proteinExistence type="predicted"/>
<dbReference type="EMBL" id="NRDI02000002">
    <property type="protein sequence ID" value="KAI1518880.1"/>
    <property type="molecule type" value="Genomic_DNA"/>
</dbReference>
<accession>A0A2W1FA32</accession>
<evidence type="ECO:0000256" key="2">
    <source>
        <dbReference type="SAM" id="Phobius"/>
    </source>
</evidence>
<dbReference type="OMA" id="WLDPEPY"/>
<name>A0A2W1FA32_9PLEO</name>
<protein>
    <submittedName>
        <fullName evidence="4">Uncharacterized protein</fullName>
    </submittedName>
</protein>